<accession>A0ACC6T6E2</accession>
<organism evidence="1 2">
    <name type="scientific">Mesorhizobium australicum</name>
    <dbReference type="NCBI Taxonomy" id="536018"/>
    <lineage>
        <taxon>Bacteria</taxon>
        <taxon>Pseudomonadati</taxon>
        <taxon>Pseudomonadota</taxon>
        <taxon>Alphaproteobacteria</taxon>
        <taxon>Hyphomicrobiales</taxon>
        <taxon>Phyllobacteriaceae</taxon>
        <taxon>Mesorhizobium</taxon>
    </lineage>
</organism>
<sequence>MMSLLDKLTGGYASLIIYGLAALAVIAVLGYTYHAGYSSADAAWSLKYEQREVAIKAATNAEVSRISQANAQAKAIEAKRLEELAADNAALEQQIKEKSDEADADPDRDRPALSNDSRLRIDAIH</sequence>
<reference evidence="1 2" key="1">
    <citation type="journal article" date="2024" name="Proc. Natl. Acad. Sci. U.S.A.">
        <title>The evolutionary genomics of adaptation to stress in wild rhizobium bacteria.</title>
        <authorList>
            <person name="Kehlet-Delgado H."/>
            <person name="Montoya A.P."/>
            <person name="Jensen K.T."/>
            <person name="Wendlandt C.E."/>
            <person name="Dexheimer C."/>
            <person name="Roberts M."/>
            <person name="Torres Martinez L."/>
            <person name="Friesen M.L."/>
            <person name="Griffitts J.S."/>
            <person name="Porter S.S."/>
        </authorList>
    </citation>
    <scope>NUCLEOTIDE SEQUENCE [LARGE SCALE GENOMIC DNA]</scope>
    <source>
        <strain evidence="1 2">M0468</strain>
    </source>
</reference>
<name>A0ACC6T6E2_9HYPH</name>
<comment type="caution">
    <text evidence="1">The sequence shown here is derived from an EMBL/GenBank/DDBJ whole genome shotgun (WGS) entry which is preliminary data.</text>
</comment>
<protein>
    <submittedName>
        <fullName evidence="1">Uncharacterized protein</fullName>
    </submittedName>
</protein>
<dbReference type="Proteomes" id="UP001480082">
    <property type="component" value="Unassembled WGS sequence"/>
</dbReference>
<evidence type="ECO:0000313" key="1">
    <source>
        <dbReference type="EMBL" id="MER9287461.1"/>
    </source>
</evidence>
<keyword evidence="2" id="KW-1185">Reference proteome</keyword>
<dbReference type="EMBL" id="JAMYRI010000021">
    <property type="protein sequence ID" value="MER9287461.1"/>
    <property type="molecule type" value="Genomic_DNA"/>
</dbReference>
<evidence type="ECO:0000313" key="2">
    <source>
        <dbReference type="Proteomes" id="UP001480082"/>
    </source>
</evidence>
<gene>
    <name evidence="1" type="ORF">NKI81_26545</name>
</gene>
<proteinExistence type="predicted"/>